<dbReference type="AlphaFoldDB" id="A0A8W8I501"/>
<evidence type="ECO:0000313" key="3">
    <source>
        <dbReference type="Proteomes" id="UP000005408"/>
    </source>
</evidence>
<dbReference type="PANTHER" id="PTHR31751">
    <property type="entry name" value="SI:CH211-108C17.2-RELATED-RELATED"/>
    <property type="match status" value="1"/>
</dbReference>
<sequence>MSSALNRRQVPSQSGSRSVSQSFLKENTLLEKLRLLIINEKEEDPHECTESQQSLIQEVTRTSMACQTKAPKSRTVKIQVSALIKEKSRLIMGILFSRTQVNLQPRVRSIGVQFNGRDDLPVPQPPLPPPVPVVDLSSEGESTDQTDEAASLYEPSSASSEDSQIHDINNEEPCNPVEERKFIISMSKLLELFNTCKRCHRRATASVQQTVGTMVRVGAECEFCGFSWQWSSQPSLRNITAGNLAYSAGILFSGALSAKGLRVLQCMGVATISRRTFYSHQASILFPAIAGV</sequence>
<accession>A0A8W8I501</accession>
<evidence type="ECO:0000256" key="1">
    <source>
        <dbReference type="SAM" id="MobiDB-lite"/>
    </source>
</evidence>
<proteinExistence type="predicted"/>
<name>A0A8W8I501_MAGGI</name>
<feature type="compositionally biased region" description="Pro residues" evidence="1">
    <location>
        <begin position="122"/>
        <end position="132"/>
    </location>
</feature>
<dbReference type="EnsemblMetazoa" id="G12605.1">
    <property type="protein sequence ID" value="G12605.1:cds"/>
    <property type="gene ID" value="G12605"/>
</dbReference>
<dbReference type="Proteomes" id="UP000005408">
    <property type="component" value="Unassembled WGS sequence"/>
</dbReference>
<feature type="compositionally biased region" description="Low complexity" evidence="1">
    <location>
        <begin position="7"/>
        <end position="21"/>
    </location>
</feature>
<organism evidence="2 3">
    <name type="scientific">Magallana gigas</name>
    <name type="common">Pacific oyster</name>
    <name type="synonym">Crassostrea gigas</name>
    <dbReference type="NCBI Taxonomy" id="29159"/>
    <lineage>
        <taxon>Eukaryota</taxon>
        <taxon>Metazoa</taxon>
        <taxon>Spiralia</taxon>
        <taxon>Lophotrochozoa</taxon>
        <taxon>Mollusca</taxon>
        <taxon>Bivalvia</taxon>
        <taxon>Autobranchia</taxon>
        <taxon>Pteriomorphia</taxon>
        <taxon>Ostreida</taxon>
        <taxon>Ostreoidea</taxon>
        <taxon>Ostreidae</taxon>
        <taxon>Magallana</taxon>
    </lineage>
</organism>
<feature type="region of interest" description="Disordered" evidence="1">
    <location>
        <begin position="1"/>
        <end position="21"/>
    </location>
</feature>
<dbReference type="PANTHER" id="PTHR31751:SF42">
    <property type="entry name" value="PROTEIN CBG10204"/>
    <property type="match status" value="1"/>
</dbReference>
<feature type="region of interest" description="Disordered" evidence="1">
    <location>
        <begin position="117"/>
        <end position="172"/>
    </location>
</feature>
<protein>
    <submittedName>
        <fullName evidence="2">Uncharacterized protein</fullName>
    </submittedName>
</protein>
<evidence type="ECO:0000313" key="2">
    <source>
        <dbReference type="EnsemblMetazoa" id="G12605.1:cds"/>
    </source>
</evidence>
<reference evidence="2" key="1">
    <citation type="submission" date="2022-08" db="UniProtKB">
        <authorList>
            <consortium name="EnsemblMetazoa"/>
        </authorList>
    </citation>
    <scope>IDENTIFICATION</scope>
    <source>
        <strain evidence="2">05x7-T-G4-1.051#20</strain>
    </source>
</reference>
<keyword evidence="3" id="KW-1185">Reference proteome</keyword>